<dbReference type="PANTHER" id="PTHR11530">
    <property type="entry name" value="D-AMINO ACID OXIDASE"/>
    <property type="match status" value="1"/>
</dbReference>
<dbReference type="AlphaFoldDB" id="A0A9X0BBD3"/>
<comment type="caution">
    <text evidence="8">The sequence shown here is derived from an EMBL/GenBank/DDBJ whole genome shotgun (WGS) entry which is preliminary data.</text>
</comment>
<dbReference type="GeneID" id="81366927"/>
<dbReference type="InterPro" id="IPR023209">
    <property type="entry name" value="DAO"/>
</dbReference>
<feature type="binding site" evidence="6">
    <location>
        <position position="179"/>
    </location>
    <ligand>
        <name>FAD</name>
        <dbReference type="ChEBI" id="CHEBI:57692"/>
    </ligand>
</feature>
<dbReference type="Gene3D" id="3.40.50.720">
    <property type="entry name" value="NAD(P)-binding Rossmann-like Domain"/>
    <property type="match status" value="1"/>
</dbReference>
<accession>A0A9X0BBD3</accession>
<keyword evidence="4 6" id="KW-0274">FAD</keyword>
<dbReference type="RefSeq" id="XP_056490681.1">
    <property type="nucleotide sequence ID" value="XM_056627947.1"/>
</dbReference>
<feature type="binding site" evidence="6">
    <location>
        <position position="161"/>
    </location>
    <ligand>
        <name>FAD</name>
        <dbReference type="ChEBI" id="CHEBI:57692"/>
    </ligand>
</feature>
<evidence type="ECO:0000259" key="7">
    <source>
        <dbReference type="Pfam" id="PF01266"/>
    </source>
</evidence>
<name>A0A9X0BBD3_9EURO</name>
<dbReference type="GO" id="GO:0019478">
    <property type="term" value="P:D-amino acid catabolic process"/>
    <property type="evidence" value="ECO:0007669"/>
    <property type="project" value="TreeGrafter"/>
</dbReference>
<evidence type="ECO:0000256" key="6">
    <source>
        <dbReference type="PIRSR" id="PIRSR000189-1"/>
    </source>
</evidence>
<evidence type="ECO:0000256" key="2">
    <source>
        <dbReference type="ARBA" id="ARBA00006730"/>
    </source>
</evidence>
<evidence type="ECO:0000256" key="3">
    <source>
        <dbReference type="ARBA" id="ARBA00022630"/>
    </source>
</evidence>
<reference evidence="8" key="1">
    <citation type="submission" date="2022-12" db="EMBL/GenBank/DDBJ databases">
        <authorList>
            <person name="Petersen C."/>
        </authorList>
    </citation>
    <scope>NUCLEOTIDE SEQUENCE</scope>
    <source>
        <strain evidence="8">IBT 29677</strain>
    </source>
</reference>
<dbReference type="SUPFAM" id="SSF51971">
    <property type="entry name" value="Nucleotide-binding domain"/>
    <property type="match status" value="1"/>
</dbReference>
<dbReference type="PROSITE" id="PS00677">
    <property type="entry name" value="DAO"/>
    <property type="match status" value="1"/>
</dbReference>
<sequence length="336" mass="37261">MARITILGAGIIGLATATLLSRNHQVTVVARDLPGDDPSIEWASPWAEALIVLGGVSSSRDRKMQLRSFSELWKLSFQYPGPESGIRRIVLEDIFDDDRTESDIWWQKFMPEFQFLSSDKLPTGATIGVTYKTVVVNPNVFLPWLKEKLENSGVSFKTMNVKSLSDIQHMGHDILINATGVGSASLLDVQDKDIQMIRGQTIVIKHNYDKAMQRDDGVNYTYAIPRMDGTVILGGVSISDAKFDWDVSQDIVNRVHNNIPGVFSNNLNDYEILGHNVGVRPARSSGIRLEREEKDGQEIVHAYGFGAGGYIHSFGAAHAVLEIVEDILLPPRPSKM</sequence>
<keyword evidence="9" id="KW-1185">Reference proteome</keyword>
<feature type="domain" description="FAD dependent oxidoreductase" evidence="7">
    <location>
        <begin position="3"/>
        <end position="320"/>
    </location>
</feature>
<dbReference type="EMBL" id="JAPZBU010000005">
    <property type="protein sequence ID" value="KAJ5403439.1"/>
    <property type="molecule type" value="Genomic_DNA"/>
</dbReference>
<evidence type="ECO:0000256" key="4">
    <source>
        <dbReference type="ARBA" id="ARBA00022827"/>
    </source>
</evidence>
<feature type="binding site" evidence="6">
    <location>
        <position position="280"/>
    </location>
    <ligand>
        <name>D-dopa</name>
        <dbReference type="ChEBI" id="CHEBI:149689"/>
    </ligand>
</feature>
<evidence type="ECO:0000313" key="9">
    <source>
        <dbReference type="Proteomes" id="UP001147747"/>
    </source>
</evidence>
<keyword evidence="3" id="KW-0285">Flavoprotein</keyword>
<dbReference type="OrthoDB" id="2015447at2759"/>
<dbReference type="GO" id="GO:0005737">
    <property type="term" value="C:cytoplasm"/>
    <property type="evidence" value="ECO:0007669"/>
    <property type="project" value="TreeGrafter"/>
</dbReference>
<organism evidence="8 9">
    <name type="scientific">Penicillium cosmopolitanum</name>
    <dbReference type="NCBI Taxonomy" id="1131564"/>
    <lineage>
        <taxon>Eukaryota</taxon>
        <taxon>Fungi</taxon>
        <taxon>Dikarya</taxon>
        <taxon>Ascomycota</taxon>
        <taxon>Pezizomycotina</taxon>
        <taxon>Eurotiomycetes</taxon>
        <taxon>Eurotiomycetidae</taxon>
        <taxon>Eurotiales</taxon>
        <taxon>Aspergillaceae</taxon>
        <taxon>Penicillium</taxon>
    </lineage>
</organism>
<dbReference type="Pfam" id="PF01266">
    <property type="entry name" value="DAO"/>
    <property type="match status" value="1"/>
</dbReference>
<evidence type="ECO:0000313" key="8">
    <source>
        <dbReference type="EMBL" id="KAJ5403439.1"/>
    </source>
</evidence>
<dbReference type="PIRSF" id="PIRSF000189">
    <property type="entry name" value="D-aa_oxidase"/>
    <property type="match status" value="1"/>
</dbReference>
<evidence type="ECO:0000256" key="5">
    <source>
        <dbReference type="ARBA" id="ARBA00023002"/>
    </source>
</evidence>
<dbReference type="GO" id="GO:0003884">
    <property type="term" value="F:D-amino-acid oxidase activity"/>
    <property type="evidence" value="ECO:0007669"/>
    <property type="project" value="InterPro"/>
</dbReference>
<gene>
    <name evidence="8" type="ORF">N7509_003310</name>
</gene>
<proteinExistence type="inferred from homology"/>
<comment type="similarity">
    <text evidence="2">Belongs to the DAMOX/DASOX family.</text>
</comment>
<protein>
    <recommendedName>
        <fullName evidence="7">FAD dependent oxidoreductase domain-containing protein</fullName>
    </recommendedName>
</protein>
<keyword evidence="5" id="KW-0560">Oxidoreductase</keyword>
<dbReference type="PANTHER" id="PTHR11530:SF11">
    <property type="entry name" value="D-ASPARTATE OXIDASE"/>
    <property type="match status" value="1"/>
</dbReference>
<dbReference type="GO" id="GO:0071949">
    <property type="term" value="F:FAD binding"/>
    <property type="evidence" value="ECO:0007669"/>
    <property type="project" value="InterPro"/>
</dbReference>
<dbReference type="InterPro" id="IPR006076">
    <property type="entry name" value="FAD-dep_OxRdtase"/>
</dbReference>
<dbReference type="Gene3D" id="3.30.9.10">
    <property type="entry name" value="D-Amino Acid Oxidase, subunit A, domain 2"/>
    <property type="match status" value="1"/>
</dbReference>
<evidence type="ECO:0000256" key="1">
    <source>
        <dbReference type="ARBA" id="ARBA00001974"/>
    </source>
</evidence>
<dbReference type="InterPro" id="IPR006181">
    <property type="entry name" value="D-amino_acid_oxidase_CS"/>
</dbReference>
<reference evidence="8" key="2">
    <citation type="journal article" date="2023" name="IMA Fungus">
        <title>Comparative genomic study of the Penicillium genus elucidates a diverse pangenome and 15 lateral gene transfer events.</title>
        <authorList>
            <person name="Petersen C."/>
            <person name="Sorensen T."/>
            <person name="Nielsen M.R."/>
            <person name="Sondergaard T.E."/>
            <person name="Sorensen J.L."/>
            <person name="Fitzpatrick D.A."/>
            <person name="Frisvad J.C."/>
            <person name="Nielsen K.L."/>
        </authorList>
    </citation>
    <scope>NUCLEOTIDE SEQUENCE</scope>
    <source>
        <strain evidence="8">IBT 29677</strain>
    </source>
</reference>
<dbReference type="Proteomes" id="UP001147747">
    <property type="component" value="Unassembled WGS sequence"/>
</dbReference>
<comment type="cofactor">
    <cofactor evidence="1 6">
        <name>FAD</name>
        <dbReference type="ChEBI" id="CHEBI:57692"/>
    </cofactor>
</comment>
<dbReference type="SUPFAM" id="SSF54373">
    <property type="entry name" value="FAD-linked reductases, C-terminal domain"/>
    <property type="match status" value="1"/>
</dbReference>